<sequence>MEVQLAVMTPKGEEILFDLCDSELELEKMTVLQMTNKIAEKLQIDNLRIVYRTKPLEEDKLVGSYGIQHLSVVQTVLMLPGGF</sequence>
<protein>
    <recommendedName>
        <fullName evidence="1">Ubiquitin-like domain-containing protein</fullName>
    </recommendedName>
</protein>
<evidence type="ECO:0000313" key="2">
    <source>
        <dbReference type="EMBL" id="KAK9524829.1"/>
    </source>
</evidence>
<evidence type="ECO:0000259" key="1">
    <source>
        <dbReference type="PROSITE" id="PS50053"/>
    </source>
</evidence>
<dbReference type="EMBL" id="JBCEZU010000145">
    <property type="protein sequence ID" value="KAK9524829.1"/>
    <property type="molecule type" value="Genomic_DNA"/>
</dbReference>
<dbReference type="PROSITE" id="PS50053">
    <property type="entry name" value="UBIQUITIN_2"/>
    <property type="match status" value="1"/>
</dbReference>
<dbReference type="InterPro" id="IPR000626">
    <property type="entry name" value="Ubiquitin-like_dom"/>
</dbReference>
<gene>
    <name evidence="2" type="ORF">VZT92_017195</name>
</gene>
<keyword evidence="3" id="KW-1185">Reference proteome</keyword>
<dbReference type="InterPro" id="IPR029071">
    <property type="entry name" value="Ubiquitin-like_domsf"/>
</dbReference>
<proteinExistence type="predicted"/>
<reference evidence="2 3" key="1">
    <citation type="journal article" date="2024" name="Genome Biol. Evol.">
        <title>Chromosome-level genome assembly of the viviparous eelpout Zoarces viviparus.</title>
        <authorList>
            <person name="Fuhrmann N."/>
            <person name="Brasseur M.V."/>
            <person name="Bakowski C.E."/>
            <person name="Podsiadlowski L."/>
            <person name="Prost S."/>
            <person name="Krehenwinkel H."/>
            <person name="Mayer C."/>
        </authorList>
    </citation>
    <scope>NUCLEOTIDE SEQUENCE [LARGE SCALE GENOMIC DNA]</scope>
    <source>
        <strain evidence="2">NO-MEL_2022_Ind0_liver</strain>
    </source>
</reference>
<accession>A0AAW1EU32</accession>
<dbReference type="Gene3D" id="3.10.20.90">
    <property type="entry name" value="Phosphatidylinositol 3-kinase Catalytic Subunit, Chain A, domain 1"/>
    <property type="match status" value="1"/>
</dbReference>
<dbReference type="SUPFAM" id="SSF54236">
    <property type="entry name" value="Ubiquitin-like"/>
    <property type="match status" value="1"/>
</dbReference>
<name>A0AAW1EU32_ZOAVI</name>
<dbReference type="AlphaFoldDB" id="A0AAW1EU32"/>
<dbReference type="CDD" id="cd17039">
    <property type="entry name" value="Ubl_ubiquitin_like"/>
    <property type="match status" value="1"/>
</dbReference>
<dbReference type="Pfam" id="PF00240">
    <property type="entry name" value="ubiquitin"/>
    <property type="match status" value="1"/>
</dbReference>
<comment type="caution">
    <text evidence="2">The sequence shown here is derived from an EMBL/GenBank/DDBJ whole genome shotgun (WGS) entry which is preliminary data.</text>
</comment>
<dbReference type="Proteomes" id="UP001488805">
    <property type="component" value="Unassembled WGS sequence"/>
</dbReference>
<feature type="domain" description="Ubiquitin-like" evidence="1">
    <location>
        <begin position="3"/>
        <end position="82"/>
    </location>
</feature>
<organism evidence="2 3">
    <name type="scientific">Zoarces viviparus</name>
    <name type="common">Viviparous eelpout</name>
    <name type="synonym">Blennius viviparus</name>
    <dbReference type="NCBI Taxonomy" id="48416"/>
    <lineage>
        <taxon>Eukaryota</taxon>
        <taxon>Metazoa</taxon>
        <taxon>Chordata</taxon>
        <taxon>Craniata</taxon>
        <taxon>Vertebrata</taxon>
        <taxon>Euteleostomi</taxon>
        <taxon>Actinopterygii</taxon>
        <taxon>Neopterygii</taxon>
        <taxon>Teleostei</taxon>
        <taxon>Neoteleostei</taxon>
        <taxon>Acanthomorphata</taxon>
        <taxon>Eupercaria</taxon>
        <taxon>Perciformes</taxon>
        <taxon>Cottioidei</taxon>
        <taxon>Zoarcales</taxon>
        <taxon>Zoarcidae</taxon>
        <taxon>Zoarcinae</taxon>
        <taxon>Zoarces</taxon>
    </lineage>
</organism>
<evidence type="ECO:0000313" key="3">
    <source>
        <dbReference type="Proteomes" id="UP001488805"/>
    </source>
</evidence>